<dbReference type="Proteomes" id="UP000576082">
    <property type="component" value="Unassembled WGS sequence"/>
</dbReference>
<feature type="domain" description="Cadherin-like beta-sandwich-like" evidence="2">
    <location>
        <begin position="877"/>
        <end position="956"/>
    </location>
</feature>
<feature type="chain" id="PRO_5030630805" evidence="1">
    <location>
        <begin position="26"/>
        <end position="1468"/>
    </location>
</feature>
<dbReference type="EMBL" id="JABANE010000029">
    <property type="protein sequence ID" value="NME68775.1"/>
    <property type="molecule type" value="Genomic_DNA"/>
</dbReference>
<dbReference type="RefSeq" id="WP_169657069.1">
    <property type="nucleotide sequence ID" value="NZ_JABANE010000029.1"/>
</dbReference>
<sequence>MKYLFTKLILGIMMLSSIICSQSVGQVVAEKVRAVPTIDGDATTEFLFLEHLIATKASDSGQDLQISDTQIEASKPGAYVEYQVKSTAGGDFLVVILAGTEKDNAQLNVGAYKTTSETWPAEGLGETQSILNTNNWAHQNPYYFPLTLEADEVYTVRINYVNTVANDWICNIHGISFEESTGSVDATLKSLTIDGTALEGFDPAVTSYDVPLPIGASTIEIAAEANDANAKSVAGTGEVTITDNVTPVTITVTSESDTQQEYVLNFFKPIEVTVGATINGFSDAYHNSGIAGNDSKLNNIQNGDYIEYYVYSATDQDIQLKLICSNGYDTPNSFLNISTYPLGSDWTLNEELSYNIPFTSWGRFDDRFIEGILSFNANEVSVLRIYGITDQNNAADIFELSFTEAPAEGVSTDATLSTLTVNDVEIEGFNPDVIQYTVALPFNTTSVKLGAVANDAAAQGIEGLSDNLTISEGKTTASIVVTAESGAKKTYTVDFVTPIEIVNNKALDMQEDAYYYKGMNVIPGRLNSTKNGTYIEYYVYSATDLNVTMKVNCTNGYDTPDSYLNVSTYELGGEWTLDPAKSYNVPFVGVEGDWTQADDRNVNIPVMLTANTPVVLRLYCVTTTGNAANIYGISFEENVGSTDATLSTLTVNDVEIEGFDPEKISYRVVLPMNTSSVKIGGTANDAAAQGVEGLSDDFMINEGNTSTTIVVTAESGTRKEYTINFVTPIQVAVDKALDIQEDVYHYEGLNVIPGRVNETKNKTFIEYYVYSPVDAEFSFNIQCTNGFDTPDSYLNVSTYEMGTDWELDPSKSYNVPFVGVDGDWTPADDRFINAPIALKANTPAIVRVYCLASTTNAANIYGFKFLKAEKSADATLSDIKIDDVSVYDFDPATFTYDVLLSNETTSVNITAETNNAKATITSGLGAIAIDSDQKQHEIVVSAENGDEKTYTINFTKIALSVNTNLSDLQVNNVTVENFDPMVLNYDVTLPAKTTSVVVGATLADNASEILEGVGEVTLTEYETEHVITVEAEAGNKKDYVINFIVLKSEVATLSDLQIDGATVTGFDAATQTYDVTLPAKTTSVDIAATATDADAMIDGVGTIALDAYEVSHSVVVTAESGNTMEYTINFTVLKSEVATLSDLQIDGATVTGFDAATQTYDVTLPAKTSSVEIAATATDADAMIDGVGTITLDAYAVSHSVVVTAEAGNTMEYTINFTVLKSEVATLSDLQIDGATVTGFDAATQTYDVTLAAKTSSVEIATTATDADAMVNGIGTIALDAYEVSHSIVVTAEAGNTMEYSINFTVLKSEDATLSDLQINGETIAGFDKSVKSYEVVLTEISTMVIGATASDIDADVSGLGEIILSEGELSHTVTVTAEAGNTEEYVINFKVSIVSSIDVAQEYFKVIASVGTIQVNNLKGGEQIAIYDLEGRQIKNLTATSGAYATTMARGIYLVVVGNHVSKVFVQ</sequence>
<evidence type="ECO:0000313" key="3">
    <source>
        <dbReference type="EMBL" id="NME68775.1"/>
    </source>
</evidence>
<reference evidence="3 4" key="1">
    <citation type="submission" date="2020-04" db="EMBL/GenBank/DDBJ databases">
        <title>Flammeovirga sp. SR4, a novel species isolated from seawater.</title>
        <authorList>
            <person name="Wang X."/>
        </authorList>
    </citation>
    <scope>NUCLEOTIDE SEQUENCE [LARGE SCALE GENOMIC DNA]</scope>
    <source>
        <strain evidence="3 4">ATCC 23126</strain>
    </source>
</reference>
<gene>
    <name evidence="3" type="ORF">HHU12_12455</name>
</gene>
<keyword evidence="4" id="KW-1185">Reference proteome</keyword>
<feature type="domain" description="Cadherin-like beta-sandwich-like" evidence="2">
    <location>
        <begin position="646"/>
        <end position="725"/>
    </location>
</feature>
<organism evidence="3 4">
    <name type="scientific">Flammeovirga aprica JL-4</name>
    <dbReference type="NCBI Taxonomy" id="694437"/>
    <lineage>
        <taxon>Bacteria</taxon>
        <taxon>Pseudomonadati</taxon>
        <taxon>Bacteroidota</taxon>
        <taxon>Cytophagia</taxon>
        <taxon>Cytophagales</taxon>
        <taxon>Flammeovirgaceae</taxon>
        <taxon>Flammeovirga</taxon>
    </lineage>
</organism>
<proteinExistence type="predicted"/>
<comment type="caution">
    <text evidence="3">The sequence shown here is derived from an EMBL/GenBank/DDBJ whole genome shotgun (WGS) entry which is preliminary data.</text>
</comment>
<dbReference type="Pfam" id="PF12733">
    <property type="entry name" value="Cadherin-like"/>
    <property type="match status" value="3"/>
</dbReference>
<evidence type="ECO:0000313" key="4">
    <source>
        <dbReference type="Proteomes" id="UP000576082"/>
    </source>
</evidence>
<protein>
    <submittedName>
        <fullName evidence="3">Cadherin-like beta sandwich domain-containing protein</fullName>
    </submittedName>
</protein>
<evidence type="ECO:0000259" key="2">
    <source>
        <dbReference type="Pfam" id="PF12733"/>
    </source>
</evidence>
<keyword evidence="1" id="KW-0732">Signal</keyword>
<name>A0A7X9RU68_9BACT</name>
<feature type="domain" description="Cadherin-like beta-sandwich-like" evidence="2">
    <location>
        <begin position="416"/>
        <end position="495"/>
    </location>
</feature>
<dbReference type="InterPro" id="IPR025883">
    <property type="entry name" value="Cadherin-like_domain"/>
</dbReference>
<feature type="signal peptide" evidence="1">
    <location>
        <begin position="1"/>
        <end position="25"/>
    </location>
</feature>
<accession>A0A7X9RU68</accession>
<evidence type="ECO:0000256" key="1">
    <source>
        <dbReference type="SAM" id="SignalP"/>
    </source>
</evidence>